<keyword evidence="1" id="KW-0175">Coiled coil</keyword>
<evidence type="ECO:0000313" key="4">
    <source>
        <dbReference type="Proteomes" id="UP000290540"/>
    </source>
</evidence>
<evidence type="ECO:0000256" key="1">
    <source>
        <dbReference type="SAM" id="Coils"/>
    </source>
</evidence>
<sequence>MTSKLSSARKRSRPSLNLRKDVEIQYDEPTDDSIPVNQNPEPAQVNGQSKARLATSKSNSKAAEPNTRLRRSHQLPSRLVHDTPQSTVRRSGEPEEHTTASFAESRMAPSVKRQKTDDVQSRLSQTSGLLDWNALLPSGNEFKESLKAASTALAPSVKGFEQLLTSINDEHSKLTAVKGSLSSQRVELAKSQRKASDALKDVETSTATENQMLRDLEDVYNKYPGDKELLIFIEKRKKASDEHQEVYTIVKSQLDKSSAGLSKTESEIALVTERLTQLEAERAEIMKEKEGVDKAAKQLMVMSRFLEPCWQATLDKLEQVSGDDAVRTAFFGGFHCCG</sequence>
<dbReference type="Proteomes" id="UP000290540">
    <property type="component" value="Unassembled WGS sequence"/>
</dbReference>
<reference evidence="3 4" key="1">
    <citation type="submission" date="2016-12" db="EMBL/GenBank/DDBJ databases">
        <title>Draft genome sequence of Fusarium oxysporum causing rot on Narcissus.</title>
        <authorList>
            <person name="Armitage A.D."/>
            <person name="Taylor A."/>
            <person name="Clarkson J.P."/>
            <person name="Harrison R.J."/>
            <person name="Jackson A.C."/>
        </authorList>
    </citation>
    <scope>NUCLEOTIDE SEQUENCE [LARGE SCALE GENOMIC DNA]</scope>
    <source>
        <strain evidence="3 4">N139</strain>
    </source>
</reference>
<proteinExistence type="predicted"/>
<evidence type="ECO:0000256" key="2">
    <source>
        <dbReference type="SAM" id="MobiDB-lite"/>
    </source>
</evidence>
<organism evidence="3 4">
    <name type="scientific">Fusarium oxysporum f. sp. narcissi</name>
    <dbReference type="NCBI Taxonomy" id="451672"/>
    <lineage>
        <taxon>Eukaryota</taxon>
        <taxon>Fungi</taxon>
        <taxon>Dikarya</taxon>
        <taxon>Ascomycota</taxon>
        <taxon>Pezizomycotina</taxon>
        <taxon>Sordariomycetes</taxon>
        <taxon>Hypocreomycetidae</taxon>
        <taxon>Hypocreales</taxon>
        <taxon>Nectriaceae</taxon>
        <taxon>Fusarium</taxon>
        <taxon>Fusarium oxysporum species complex</taxon>
    </lineage>
</organism>
<feature type="coiled-coil region" evidence="1">
    <location>
        <begin position="261"/>
        <end position="298"/>
    </location>
</feature>
<accession>A0A4Q2V2U2</accession>
<feature type="region of interest" description="Disordered" evidence="2">
    <location>
        <begin position="1"/>
        <end position="122"/>
    </location>
</feature>
<feature type="compositionally biased region" description="Polar residues" evidence="2">
    <location>
        <begin position="35"/>
        <end position="61"/>
    </location>
</feature>
<evidence type="ECO:0000313" key="3">
    <source>
        <dbReference type="EMBL" id="RYC78127.1"/>
    </source>
</evidence>
<dbReference type="EMBL" id="MQTW01001421">
    <property type="protein sequence ID" value="RYC78127.1"/>
    <property type="molecule type" value="Genomic_DNA"/>
</dbReference>
<name>A0A4Q2V2U2_FUSOX</name>
<protein>
    <submittedName>
        <fullName evidence="3">Uncharacterized protein</fullName>
    </submittedName>
</protein>
<dbReference type="AlphaFoldDB" id="A0A4Q2V2U2"/>
<comment type="caution">
    <text evidence="3">The sequence shown here is derived from an EMBL/GenBank/DDBJ whole genome shotgun (WGS) entry which is preliminary data.</text>
</comment>
<gene>
    <name evidence="3" type="ORF">BFJ63_vAg18999</name>
</gene>